<dbReference type="eggNOG" id="COG0056">
    <property type="taxonomic scope" value="Bacteria"/>
</dbReference>
<dbReference type="InterPro" id="IPR005294">
    <property type="entry name" value="ATP_synth_F1_asu"/>
</dbReference>
<dbReference type="Gene3D" id="3.40.50.12240">
    <property type="match status" value="1"/>
</dbReference>
<dbReference type="PANTHER" id="PTHR48082:SF2">
    <property type="entry name" value="ATP SYNTHASE SUBUNIT ALPHA, MITOCHONDRIAL"/>
    <property type="match status" value="1"/>
</dbReference>
<keyword evidence="10" id="KW-0139">CF(1)</keyword>
<evidence type="ECO:0000256" key="3">
    <source>
        <dbReference type="ARBA" id="ARBA00022448"/>
    </source>
</evidence>
<dbReference type="GO" id="GO:0016787">
    <property type="term" value="F:hydrolase activity"/>
    <property type="evidence" value="ECO:0007669"/>
    <property type="project" value="UniProtKB-KW"/>
</dbReference>
<feature type="domain" description="ATPase F1/V1/A1 complex alpha/beta subunit nucleotide-binding" evidence="13">
    <location>
        <begin position="129"/>
        <end position="344"/>
    </location>
</feature>
<dbReference type="EMBL" id="AL445563">
    <property type="protein sequence ID" value="CAC13408.1"/>
    <property type="molecule type" value="Genomic_DNA"/>
</dbReference>
<dbReference type="STRING" id="272635.gene:17576823"/>
<dbReference type="InterPro" id="IPR027417">
    <property type="entry name" value="P-loop_NTPase"/>
</dbReference>
<dbReference type="RefSeq" id="WP_010925039.1">
    <property type="nucleotide sequence ID" value="NC_002771.1"/>
</dbReference>
<keyword evidence="11" id="KW-0066">ATP synthesis</keyword>
<keyword evidence="3" id="KW-0813">Transport</keyword>
<dbReference type="InterPro" id="IPR020003">
    <property type="entry name" value="ATPase_a/bsu_AS"/>
</dbReference>
<proteinExistence type="inferred from homology"/>
<dbReference type="FunFam" id="3.40.50.300:FF:002432">
    <property type="entry name" value="ATP synthase subunit alpha, mitochondrial"/>
    <property type="match status" value="1"/>
</dbReference>
<keyword evidence="6" id="KW-0067">ATP-binding</keyword>
<evidence type="ECO:0000256" key="6">
    <source>
        <dbReference type="ARBA" id="ARBA00022840"/>
    </source>
</evidence>
<keyword evidence="8" id="KW-0406">Ion transport</keyword>
<keyword evidence="9" id="KW-0472">Membrane</keyword>
<dbReference type="KEGG" id="mpu:MYPU_2350"/>
<protein>
    <submittedName>
        <fullName evidence="14">ATP SYNTHASE ALPHA CHAIN</fullName>
        <ecNumber evidence="14">3.6.1.34</ecNumber>
    </submittedName>
</protein>
<dbReference type="Proteomes" id="UP000000528">
    <property type="component" value="Chromosome"/>
</dbReference>
<evidence type="ECO:0000256" key="9">
    <source>
        <dbReference type="ARBA" id="ARBA00023136"/>
    </source>
</evidence>
<evidence type="ECO:0000256" key="4">
    <source>
        <dbReference type="ARBA" id="ARBA00022741"/>
    </source>
</evidence>
<dbReference type="PANTHER" id="PTHR48082">
    <property type="entry name" value="ATP SYNTHASE SUBUNIT ALPHA, MITOCHONDRIAL"/>
    <property type="match status" value="1"/>
</dbReference>
<keyword evidence="14" id="KW-0378">Hydrolase</keyword>
<organism evidence="15">
    <name type="scientific">Mycoplasmopsis pulmonis (strain UAB CTIP)</name>
    <name type="common">Mycoplasma pulmonis</name>
    <dbReference type="NCBI Taxonomy" id="272635"/>
    <lineage>
        <taxon>Bacteria</taxon>
        <taxon>Bacillati</taxon>
        <taxon>Mycoplasmatota</taxon>
        <taxon>Mycoplasmoidales</taxon>
        <taxon>Metamycoplasmataceae</taxon>
        <taxon>Mycoplasmopsis</taxon>
    </lineage>
</organism>
<dbReference type="AlphaFoldDB" id="Q98QX5"/>
<evidence type="ECO:0000259" key="13">
    <source>
        <dbReference type="Pfam" id="PF00006"/>
    </source>
</evidence>
<keyword evidence="5" id="KW-0375">Hydrogen ion transport</keyword>
<dbReference type="SUPFAM" id="SSF52540">
    <property type="entry name" value="P-loop containing nucleoside triphosphate hydrolases"/>
    <property type="match status" value="1"/>
</dbReference>
<evidence type="ECO:0000313" key="14">
    <source>
        <dbReference type="EMBL" id="CAC13408.1"/>
    </source>
</evidence>
<dbReference type="GO" id="GO:0005524">
    <property type="term" value="F:ATP binding"/>
    <property type="evidence" value="ECO:0007669"/>
    <property type="project" value="UniProtKB-KW"/>
</dbReference>
<keyword evidence="7" id="KW-1278">Translocase</keyword>
<dbReference type="EC" id="3.6.1.34" evidence="14"/>
<accession>Q98QX5</accession>
<sequence length="529" mass="58991">MITKLKITSIKDNIVTVVGNHPYKFLEVVKFSNKTQGIVLKGSAFQAEVGLVNVDSHNQLEVGSEAIATGELFKVKIHDNLIGSVVDVSLNEVLTFSKRGQDDIAILDVFEEAKPIYSRKAVNAPLETGITAIDAVLPIGRGQKQLIIGDKGTGKTAIALNAILAQEKSNVISIYAAVGKKREEVVEIFSVLKSRKLMDKTIIISSSADDLAVTKYLLPYVSMSVAEHYQSLGRDVLVVIDDLTNHADAYREISLLSGSAPGREAYPGDIFYTHSRLLERAGKFSDEFGGGSITCIPIAQTLASDISGYIPTNLISITDGQIFTSTKLFNSGKRPAIDIGLSVSRIGSIAQKYSMIQASKGLKTLITEFLNQKKLSSVLTERTKRDLEKMELGWVFEALMDQREYEVVEYHTTTILLFLLKKGYLSFYWEKTKELVLIKDILKTFLSKDIMGNKLRMLLDTHELEAPIIDLYLKHFILPLLKYHLLTESVYLSKNTKFIKKFNDIRNDGRVLLSYERKGLEKGIAYDYK</sequence>
<reference evidence="14 15" key="1">
    <citation type="journal article" date="2001" name="Nucleic Acids Res.">
        <title>The complete genome sequence of the murine respiratory pathogen Mycoplasma pulmonis.</title>
        <authorList>
            <person name="Chambaud I."/>
            <person name="Heilig R."/>
            <person name="Ferris S."/>
            <person name="Barbe V."/>
            <person name="Samson D."/>
            <person name="Galisson F."/>
            <person name="Moszer I."/>
            <person name="Dybvig K."/>
            <person name="Wroblewski H."/>
            <person name="Viari A."/>
            <person name="Rocha E.P.C."/>
            <person name="Blanchard A."/>
        </authorList>
    </citation>
    <scope>NUCLEOTIDE SEQUENCE [LARGE SCALE GENOMIC DNA]</scope>
    <source>
        <strain evidence="14 15">UAB CTIP</strain>
    </source>
</reference>
<dbReference type="BioCyc" id="MPUL272635:G1GT6-236-MONOMER"/>
<keyword evidence="4" id="KW-0547">Nucleotide-binding</keyword>
<name>Q98QX5_MYCPU</name>
<evidence type="ECO:0000256" key="10">
    <source>
        <dbReference type="ARBA" id="ARBA00023196"/>
    </source>
</evidence>
<dbReference type="GO" id="GO:0043531">
    <property type="term" value="F:ADP binding"/>
    <property type="evidence" value="ECO:0007669"/>
    <property type="project" value="TreeGrafter"/>
</dbReference>
<evidence type="ECO:0000256" key="1">
    <source>
        <dbReference type="ARBA" id="ARBA00004370"/>
    </source>
</evidence>
<evidence type="ECO:0000256" key="8">
    <source>
        <dbReference type="ARBA" id="ARBA00023065"/>
    </source>
</evidence>
<evidence type="ECO:0000256" key="7">
    <source>
        <dbReference type="ARBA" id="ARBA00022967"/>
    </source>
</evidence>
<keyword evidence="15" id="KW-1185">Reference proteome</keyword>
<evidence type="ECO:0000256" key="2">
    <source>
        <dbReference type="ARBA" id="ARBA00008936"/>
    </source>
</evidence>
<gene>
    <name evidence="14" type="ordered locus">MYPU_2350</name>
</gene>
<dbReference type="GO" id="GO:0046933">
    <property type="term" value="F:proton-transporting ATP synthase activity, rotational mechanism"/>
    <property type="evidence" value="ECO:0007669"/>
    <property type="project" value="InterPro"/>
</dbReference>
<comment type="similarity">
    <text evidence="2">Belongs to the ATPase alpha/beta chains family.</text>
</comment>
<dbReference type="PROSITE" id="PS00152">
    <property type="entry name" value="ATPASE_ALPHA_BETA"/>
    <property type="match status" value="1"/>
</dbReference>
<evidence type="ECO:0000256" key="12">
    <source>
        <dbReference type="ARBA" id="ARBA00026013"/>
    </source>
</evidence>
<dbReference type="GO" id="GO:0045259">
    <property type="term" value="C:proton-transporting ATP synthase complex"/>
    <property type="evidence" value="ECO:0007669"/>
    <property type="project" value="UniProtKB-KW"/>
</dbReference>
<dbReference type="InterPro" id="IPR000194">
    <property type="entry name" value="ATPase_F1/V1/A1_a/bsu_nucl-bd"/>
</dbReference>
<dbReference type="HOGENOM" id="CLU_010091_0_0_14"/>
<evidence type="ECO:0000256" key="5">
    <source>
        <dbReference type="ARBA" id="ARBA00022781"/>
    </source>
</evidence>
<comment type="subunit">
    <text evidence="12">F-type ATPases have 2 components, CF(1) - the catalytic core - and CF(0) - the membrane proton channel. CF(1) has five subunits: alpha(3), beta(3), gamma(1), delta(1), epsilon(1). CF(0) has four main subunits: a(1), b(1), b'(1) and c(9-12).</text>
</comment>
<dbReference type="NCBIfam" id="NF045863">
    <property type="entry name" value="glide_MMOB1660"/>
    <property type="match status" value="1"/>
</dbReference>
<evidence type="ECO:0000256" key="11">
    <source>
        <dbReference type="ARBA" id="ARBA00023310"/>
    </source>
</evidence>
<dbReference type="PIR" id="C90541">
    <property type="entry name" value="C90541"/>
</dbReference>
<comment type="subcellular location">
    <subcellularLocation>
        <location evidence="1">Membrane</location>
    </subcellularLocation>
</comment>
<evidence type="ECO:0000313" key="15">
    <source>
        <dbReference type="Proteomes" id="UP000000528"/>
    </source>
</evidence>
<dbReference type="Pfam" id="PF00006">
    <property type="entry name" value="ATP-synt_ab"/>
    <property type="match status" value="1"/>
</dbReference>